<evidence type="ECO:0000313" key="3">
    <source>
        <dbReference type="Proteomes" id="UP000011626"/>
    </source>
</evidence>
<proteinExistence type="predicted"/>
<sequence length="198" mass="22472">MLFAASLLLVSQTLWTVWPAWTTFAILGLMAIITGYRRAAKPDQRSERFRKSVNRHHALFDEFRDLLMGTLSDGSDSHDEMQDRFDERADRRRELNIDSPDARSLWYYWIKYVRGEKKLQNQISTAPEMREAITREAHDVLMLGAGAARYPRLTSDRWAWAWLIPRVTLAAAGSALSPLASMTATGGDGVLESTLRGV</sequence>
<dbReference type="EMBL" id="AOIU01000043">
    <property type="protein sequence ID" value="ELZ21073.1"/>
    <property type="molecule type" value="Genomic_DNA"/>
</dbReference>
<organism evidence="2 3">
    <name type="scientific">Halosimplex carlsbadense 2-9-1</name>
    <dbReference type="NCBI Taxonomy" id="797114"/>
    <lineage>
        <taxon>Archaea</taxon>
        <taxon>Methanobacteriati</taxon>
        <taxon>Methanobacteriota</taxon>
        <taxon>Stenosarchaea group</taxon>
        <taxon>Halobacteria</taxon>
        <taxon>Halobacteriales</taxon>
        <taxon>Haloarculaceae</taxon>
        <taxon>Halosimplex</taxon>
    </lineage>
</organism>
<keyword evidence="3" id="KW-1185">Reference proteome</keyword>
<dbReference type="Proteomes" id="UP000011626">
    <property type="component" value="Unassembled WGS sequence"/>
</dbReference>
<evidence type="ECO:0000313" key="2">
    <source>
        <dbReference type="EMBL" id="ELZ21073.1"/>
    </source>
</evidence>
<dbReference type="AlphaFoldDB" id="M0CEL7"/>
<evidence type="ECO:0000256" key="1">
    <source>
        <dbReference type="SAM" id="Phobius"/>
    </source>
</evidence>
<reference evidence="2 3" key="1">
    <citation type="journal article" date="2014" name="PLoS Genet.">
        <title>Phylogenetically driven sequencing of extremely halophilic archaea reveals strategies for static and dynamic osmo-response.</title>
        <authorList>
            <person name="Becker E.A."/>
            <person name="Seitzer P.M."/>
            <person name="Tritt A."/>
            <person name="Larsen D."/>
            <person name="Krusor M."/>
            <person name="Yao A.I."/>
            <person name="Wu D."/>
            <person name="Madern D."/>
            <person name="Eisen J.A."/>
            <person name="Darling A.E."/>
            <person name="Facciotti M.T."/>
        </authorList>
    </citation>
    <scope>NUCLEOTIDE SEQUENCE [LARGE SCALE GENOMIC DNA]</scope>
    <source>
        <strain evidence="2 3">2-9-1</strain>
    </source>
</reference>
<accession>M0CEL7</accession>
<keyword evidence="1" id="KW-0472">Membrane</keyword>
<feature type="transmembrane region" description="Helical" evidence="1">
    <location>
        <begin position="23"/>
        <end position="40"/>
    </location>
</feature>
<name>M0CEL7_9EURY</name>
<keyword evidence="1" id="KW-1133">Transmembrane helix</keyword>
<keyword evidence="1" id="KW-0812">Transmembrane</keyword>
<protein>
    <submittedName>
        <fullName evidence="2">Uncharacterized protein</fullName>
    </submittedName>
</protein>
<comment type="caution">
    <text evidence="2">The sequence shown here is derived from an EMBL/GenBank/DDBJ whole genome shotgun (WGS) entry which is preliminary data.</text>
</comment>
<gene>
    <name evidence="2" type="ORF">C475_18983</name>
</gene>